<dbReference type="AlphaFoldDB" id="A0A086ZHX2"/>
<proteinExistence type="predicted"/>
<dbReference type="STRING" id="1437608.GCA_000771645_01766"/>
<organism evidence="1 2">
    <name type="scientific">Bifidobacterium biavatii DSM 23969</name>
    <dbReference type="NCBI Taxonomy" id="1437608"/>
    <lineage>
        <taxon>Bacteria</taxon>
        <taxon>Bacillati</taxon>
        <taxon>Actinomycetota</taxon>
        <taxon>Actinomycetes</taxon>
        <taxon>Bifidobacteriales</taxon>
        <taxon>Bifidobacteriaceae</taxon>
        <taxon>Bifidobacterium</taxon>
    </lineage>
</organism>
<name>A0A086ZHX2_9BIFI</name>
<sequence>MSNTTIPTTFRELKEGDWLNHGFERYSIGHHANEDTVTLICETIGPYGMIEQETRIRPIHRDRFGEYVRWGDEIPEDDKLSARWFRH</sequence>
<gene>
    <name evidence="1" type="ORF">BBIA_2087</name>
</gene>
<dbReference type="Proteomes" id="UP000029108">
    <property type="component" value="Unassembled WGS sequence"/>
</dbReference>
<dbReference type="RefSeq" id="WP_033496007.1">
    <property type="nucleotide sequence ID" value="NZ_JDUU01000033.1"/>
</dbReference>
<dbReference type="EMBL" id="JGYN01000040">
    <property type="protein sequence ID" value="KFI46122.1"/>
    <property type="molecule type" value="Genomic_DNA"/>
</dbReference>
<evidence type="ECO:0000313" key="2">
    <source>
        <dbReference type="Proteomes" id="UP000029108"/>
    </source>
</evidence>
<reference evidence="1 2" key="1">
    <citation type="submission" date="2014-03" db="EMBL/GenBank/DDBJ databases">
        <title>Genomics of Bifidobacteria.</title>
        <authorList>
            <person name="Ventura M."/>
            <person name="Milani C."/>
            <person name="Lugli G.A."/>
        </authorList>
    </citation>
    <scope>NUCLEOTIDE SEQUENCE [LARGE SCALE GENOMIC DNA]</scope>
    <source>
        <strain evidence="1 2">DSM 23969</strain>
    </source>
</reference>
<comment type="caution">
    <text evidence="1">The sequence shown here is derived from an EMBL/GenBank/DDBJ whole genome shotgun (WGS) entry which is preliminary data.</text>
</comment>
<protein>
    <submittedName>
        <fullName evidence="1">Uncharacterized protein</fullName>
    </submittedName>
</protein>
<accession>A0A086ZHX2</accession>
<keyword evidence="2" id="KW-1185">Reference proteome</keyword>
<evidence type="ECO:0000313" key="1">
    <source>
        <dbReference type="EMBL" id="KFI46122.1"/>
    </source>
</evidence>